<dbReference type="OrthoDB" id="4958164at2759"/>
<dbReference type="EMBL" id="ML986719">
    <property type="protein sequence ID" value="KAF2259118.1"/>
    <property type="molecule type" value="Genomic_DNA"/>
</dbReference>
<feature type="region of interest" description="Disordered" evidence="2">
    <location>
        <begin position="1"/>
        <end position="53"/>
    </location>
</feature>
<gene>
    <name evidence="3" type="ORF">CC78DRAFT_586277</name>
</gene>
<evidence type="ECO:0000313" key="3">
    <source>
        <dbReference type="EMBL" id="KAF2259118.1"/>
    </source>
</evidence>
<keyword evidence="1" id="KW-0175">Coiled coil</keyword>
<accession>A0A9P4JYX5</accession>
<protein>
    <submittedName>
        <fullName evidence="3">Uncharacterized protein</fullName>
    </submittedName>
</protein>
<reference evidence="4" key="1">
    <citation type="journal article" date="2020" name="Stud. Mycol.">
        <title>101 Dothideomycetes genomes: A test case for predicting lifestyles and emergence of pathogens.</title>
        <authorList>
            <person name="Haridas S."/>
            <person name="Albert R."/>
            <person name="Binder M."/>
            <person name="Bloem J."/>
            <person name="LaButti K."/>
            <person name="Salamov A."/>
            <person name="Andreopoulos B."/>
            <person name="Baker S."/>
            <person name="Barry K."/>
            <person name="Bills G."/>
            <person name="Bluhm B."/>
            <person name="Cannon C."/>
            <person name="Castanera R."/>
            <person name="Culley D."/>
            <person name="Daum C."/>
            <person name="Ezra D."/>
            <person name="Gonzalez J."/>
            <person name="Henrissat B."/>
            <person name="Kuo A."/>
            <person name="Liang C."/>
            <person name="Lipzen A."/>
            <person name="Lutzoni F."/>
            <person name="Magnuson J."/>
            <person name="Mondo S."/>
            <person name="Nolan M."/>
            <person name="Ohm R."/>
            <person name="Pangilinan J."/>
            <person name="Park H.-J."/>
            <person name="Ramirez L."/>
            <person name="Alfaro M."/>
            <person name="Sun H."/>
            <person name="Tritt A."/>
            <person name="Yoshinaga Y."/>
            <person name="Zwiers L.-H."/>
            <person name="Turgeon B."/>
            <person name="Goodwin S."/>
            <person name="Spatafora J."/>
            <person name="Crous P."/>
            <person name="Grigoriev I."/>
        </authorList>
    </citation>
    <scope>NUCLEOTIDE SEQUENCE [LARGE SCALE GENOMIC DNA]</scope>
    <source>
        <strain evidence="4">CBS 304.66</strain>
    </source>
</reference>
<keyword evidence="4" id="KW-1185">Reference proteome</keyword>
<feature type="coiled-coil region" evidence="1">
    <location>
        <begin position="53"/>
        <end position="122"/>
    </location>
</feature>
<evidence type="ECO:0000256" key="2">
    <source>
        <dbReference type="SAM" id="MobiDB-lite"/>
    </source>
</evidence>
<organism evidence="3 4">
    <name type="scientific">Lojkania enalia</name>
    <dbReference type="NCBI Taxonomy" id="147567"/>
    <lineage>
        <taxon>Eukaryota</taxon>
        <taxon>Fungi</taxon>
        <taxon>Dikarya</taxon>
        <taxon>Ascomycota</taxon>
        <taxon>Pezizomycotina</taxon>
        <taxon>Dothideomycetes</taxon>
        <taxon>Pleosporomycetidae</taxon>
        <taxon>Pleosporales</taxon>
        <taxon>Pleosporales incertae sedis</taxon>
        <taxon>Lojkania</taxon>
    </lineage>
</organism>
<evidence type="ECO:0000256" key="1">
    <source>
        <dbReference type="SAM" id="Coils"/>
    </source>
</evidence>
<sequence>MLKQKRTKIFPIAPSRGSPSGDAVDAEAARKMGPPVPTEDINKNFGGSKKMPVPNLSQLIEQKTCENDQLRRELDCERERCRASYRARTYIAAEASRVVESLQQALINFQELHKQIEEEQELKE</sequence>
<name>A0A9P4JYX5_9PLEO</name>
<dbReference type="AlphaFoldDB" id="A0A9P4JYX5"/>
<comment type="caution">
    <text evidence="3">The sequence shown here is derived from an EMBL/GenBank/DDBJ whole genome shotgun (WGS) entry which is preliminary data.</text>
</comment>
<dbReference type="Proteomes" id="UP000800093">
    <property type="component" value="Unassembled WGS sequence"/>
</dbReference>
<proteinExistence type="predicted"/>
<evidence type="ECO:0000313" key="4">
    <source>
        <dbReference type="Proteomes" id="UP000800093"/>
    </source>
</evidence>